<organism evidence="1 2">
    <name type="scientific">Adonisia turfae CCMR0082</name>
    <dbReference type="NCBI Taxonomy" id="2304604"/>
    <lineage>
        <taxon>Bacteria</taxon>
        <taxon>Bacillati</taxon>
        <taxon>Cyanobacteriota</taxon>
        <taxon>Adonisia</taxon>
        <taxon>Adonisia turfae</taxon>
    </lineage>
</organism>
<dbReference type="AlphaFoldDB" id="A0A6M0RYB0"/>
<protein>
    <submittedName>
        <fullName evidence="1">IS630 family transposase</fullName>
    </submittedName>
</protein>
<sequence length="52" mass="6174">EKATKLADLDMLQWSAALGEIDLYYLFDESGCCLWMPVEYSYFFRGEQKRLE</sequence>
<reference evidence="1 2" key="1">
    <citation type="journal article" date="2020" name="Microb. Ecol.">
        <title>Ecogenomics of the Marine Benthic Filamentous Cyanobacterium Adonisia.</title>
        <authorList>
            <person name="Walter J.M."/>
            <person name="Coutinho F.H."/>
            <person name="Leomil L."/>
            <person name="Hargreaves P.I."/>
            <person name="Campeao M.E."/>
            <person name="Vieira V.V."/>
            <person name="Silva B.S."/>
            <person name="Fistarol G.O."/>
            <person name="Salomon P.S."/>
            <person name="Sawabe T."/>
            <person name="Mino S."/>
            <person name="Hosokawa M."/>
            <person name="Miyashita H."/>
            <person name="Maruyama F."/>
            <person name="van Verk M.C."/>
            <person name="Dutilh B.E."/>
            <person name="Thompson C.C."/>
            <person name="Thompson F.L."/>
        </authorList>
    </citation>
    <scope>NUCLEOTIDE SEQUENCE [LARGE SCALE GENOMIC DNA]</scope>
    <source>
        <strain evidence="1 2">CCMR0082</strain>
    </source>
</reference>
<feature type="non-terminal residue" evidence="1">
    <location>
        <position position="1"/>
    </location>
</feature>
<feature type="non-terminal residue" evidence="1">
    <location>
        <position position="52"/>
    </location>
</feature>
<accession>A0A6M0RYB0</accession>
<evidence type="ECO:0000313" key="1">
    <source>
        <dbReference type="EMBL" id="NEZ61199.1"/>
    </source>
</evidence>
<gene>
    <name evidence="1" type="ORF">D0962_00130</name>
</gene>
<dbReference type="EMBL" id="QZCE01000001">
    <property type="protein sequence ID" value="NEZ61199.1"/>
    <property type="molecule type" value="Genomic_DNA"/>
</dbReference>
<dbReference type="Proteomes" id="UP000473574">
    <property type="component" value="Unassembled WGS sequence"/>
</dbReference>
<name>A0A6M0RYB0_9CYAN</name>
<comment type="caution">
    <text evidence="1">The sequence shown here is derived from an EMBL/GenBank/DDBJ whole genome shotgun (WGS) entry which is preliminary data.</text>
</comment>
<proteinExistence type="predicted"/>
<evidence type="ECO:0000313" key="2">
    <source>
        <dbReference type="Proteomes" id="UP000473574"/>
    </source>
</evidence>